<keyword evidence="4" id="KW-0378">Hydrolase</keyword>
<dbReference type="PROSITE" id="PS51119">
    <property type="entry name" value="TAFH"/>
    <property type="match status" value="1"/>
</dbReference>
<dbReference type="PANTHER" id="PTHR12103:SF12">
    <property type="entry name" value="FI20020P1"/>
    <property type="match status" value="1"/>
</dbReference>
<keyword evidence="6" id="KW-0805">Transcription regulation</keyword>
<dbReference type="GO" id="GO:0005634">
    <property type="term" value="C:nucleus"/>
    <property type="evidence" value="ECO:0007669"/>
    <property type="project" value="UniProtKB-SubCell"/>
</dbReference>
<dbReference type="InterPro" id="IPR003894">
    <property type="entry name" value="TAFH_NHR1"/>
</dbReference>
<keyword evidence="8" id="KW-0539">Nucleus</keyword>
<dbReference type="InterPro" id="IPR008380">
    <property type="entry name" value="HAD-SF_hydro_IG_5-nucl"/>
</dbReference>
<dbReference type="Gene3D" id="3.40.50.1000">
    <property type="entry name" value="HAD superfamily/HAD-like"/>
    <property type="match status" value="2"/>
</dbReference>
<dbReference type="InterPro" id="IPR037249">
    <property type="entry name" value="TAFH/NHR1_dom_sf"/>
</dbReference>
<dbReference type="GO" id="GO:0006351">
    <property type="term" value="P:DNA-templated transcription"/>
    <property type="evidence" value="ECO:0007669"/>
    <property type="project" value="InterPro"/>
</dbReference>
<name>A0A815RMB9_ADIRI</name>
<evidence type="ECO:0000313" key="11">
    <source>
        <dbReference type="Proteomes" id="UP000663828"/>
    </source>
</evidence>
<dbReference type="SUPFAM" id="SSF158553">
    <property type="entry name" value="TAFH domain-like"/>
    <property type="match status" value="1"/>
</dbReference>
<dbReference type="Proteomes" id="UP000663828">
    <property type="component" value="Unassembled WGS sequence"/>
</dbReference>
<evidence type="ECO:0000313" key="10">
    <source>
        <dbReference type="EMBL" id="CAF1476969.1"/>
    </source>
</evidence>
<sequence length="880" mass="102556">MCRLTNYHESSLARNVLIKSVVCLKMNHLESIAKLRERLLRLIKLGEPKQIHSSTTQTIDDSANKTLSDLTANVEECVRCLFNTSYTIETFVRNVQQILNVTIKNSLVLFLIETIPLAHQYLQQNQCLPYSWDAFKSIALQSTASSNPSETTRLPSLQQAHFRLPPSCPQLIDLTAPCAIGLTPYIRPDADVYQQKLINRFARKNFYLSQCGEQLILQTLYAFLTHIVRRLRFFAQHRLDTRLFNSDMYDMTSNVREQIRFLVELNKCQTGESNQNLNIERFYQRQAELTAPDQMEELKCHSTARNSRLSLMEDIRQREADETACLVLRESRLKRQKTGENNQRIKPARIIRGNLQDLIIVMENEAILRRSKSLLPPRRSITQSRQLEDLKQLYELLKHESQSSTYPYSEKINPNGIFANNELDLQKIKVYGFDFDYTLARYKPTLHSLIYDNAKTFLVKNLRYPDALMNFCYRPGMGARGLHLDIKRGWLMKVDSYHNIQLGTVYHGMRAVSDEEVLAAHHGTKLTIDVVGYLGRTSNMFQFVDIFSIPEITLLRDVTQYFIDNSIPFATEYVHYDVQEAVSAFHKSGAMHRIVGNNVETYFEENARLKTFLQRLRDANKQIFIITNSAYWYVNRGMSYLLGENWQDFFDVIICQARKPSFFAEQKRPFREIDVDKNSKLWARVQKLEHGKVYVEGNLTNLISMTNWQGNDVLYIGDHIYGDLADLFLKYGWRTGAILEEVEDEINIMNSDAFQKTIRWLTVLQWLTNKLQVIPGPEADLVMKNWLVEQDAERAKSRDLLNPYFGSIFRTHTVPTYFHRRLARFADVYTSNVCNFLSYPLDYIFFPRRLALPHENVLPTPDLNLLLMKSVRQAMRFRTT</sequence>
<organism evidence="10 11">
    <name type="scientific">Adineta ricciae</name>
    <name type="common">Rotifer</name>
    <dbReference type="NCBI Taxonomy" id="249248"/>
    <lineage>
        <taxon>Eukaryota</taxon>
        <taxon>Metazoa</taxon>
        <taxon>Spiralia</taxon>
        <taxon>Gnathifera</taxon>
        <taxon>Rotifera</taxon>
        <taxon>Eurotatoria</taxon>
        <taxon>Bdelloidea</taxon>
        <taxon>Adinetida</taxon>
        <taxon>Adinetidae</taxon>
        <taxon>Adineta</taxon>
    </lineage>
</organism>
<dbReference type="Gene3D" id="1.20.120.1110">
    <property type="entry name" value="TAFH/NHR1 domain"/>
    <property type="match status" value="1"/>
</dbReference>
<accession>A0A815RMB9</accession>
<comment type="caution">
    <text evidence="10">The sequence shown here is derived from an EMBL/GenBank/DDBJ whole genome shotgun (WGS) entry which is preliminary data.</text>
</comment>
<evidence type="ECO:0000256" key="7">
    <source>
        <dbReference type="ARBA" id="ARBA00023163"/>
    </source>
</evidence>
<evidence type="ECO:0000256" key="5">
    <source>
        <dbReference type="ARBA" id="ARBA00022842"/>
    </source>
</evidence>
<keyword evidence="7" id="KW-0804">Transcription</keyword>
<dbReference type="GO" id="GO:0046872">
    <property type="term" value="F:metal ion binding"/>
    <property type="evidence" value="ECO:0007669"/>
    <property type="project" value="UniProtKB-KW"/>
</dbReference>
<feature type="domain" description="TAFH" evidence="9">
    <location>
        <begin position="29"/>
        <end position="141"/>
    </location>
</feature>
<comment type="subcellular location">
    <subcellularLocation>
        <location evidence="1">Nucleus</location>
    </subcellularLocation>
</comment>
<proteinExistence type="inferred from homology"/>
<dbReference type="Pfam" id="PF05761">
    <property type="entry name" value="5_nucleotid"/>
    <property type="match status" value="1"/>
</dbReference>
<dbReference type="InterPro" id="IPR023214">
    <property type="entry name" value="HAD_sf"/>
</dbReference>
<gene>
    <name evidence="10" type="ORF">XAT740_LOCUS38311</name>
</gene>
<dbReference type="PANTHER" id="PTHR12103">
    <property type="entry name" value="5'-NUCLEOTIDASE DOMAIN-CONTAINING"/>
    <property type="match status" value="1"/>
</dbReference>
<comment type="similarity">
    <text evidence="2">Belongs to the 5'(3')-deoxyribonucleotidase family.</text>
</comment>
<reference evidence="10" key="1">
    <citation type="submission" date="2021-02" db="EMBL/GenBank/DDBJ databases">
        <authorList>
            <person name="Nowell W R."/>
        </authorList>
    </citation>
    <scope>NUCLEOTIDE SEQUENCE</scope>
</reference>
<evidence type="ECO:0000259" key="9">
    <source>
        <dbReference type="PROSITE" id="PS51119"/>
    </source>
</evidence>
<evidence type="ECO:0000256" key="6">
    <source>
        <dbReference type="ARBA" id="ARBA00023015"/>
    </source>
</evidence>
<dbReference type="InterPro" id="IPR036412">
    <property type="entry name" value="HAD-like_sf"/>
</dbReference>
<dbReference type="NCBIfam" id="TIGR02244">
    <property type="entry name" value="HAD-IG-Ncltidse"/>
    <property type="match status" value="1"/>
</dbReference>
<keyword evidence="5" id="KW-0460">Magnesium</keyword>
<evidence type="ECO:0000256" key="1">
    <source>
        <dbReference type="ARBA" id="ARBA00004123"/>
    </source>
</evidence>
<dbReference type="GO" id="GO:0008253">
    <property type="term" value="F:5'-nucleotidase activity"/>
    <property type="evidence" value="ECO:0007669"/>
    <property type="project" value="TreeGrafter"/>
</dbReference>
<evidence type="ECO:0000256" key="3">
    <source>
        <dbReference type="ARBA" id="ARBA00022723"/>
    </source>
</evidence>
<dbReference type="SUPFAM" id="SSF56784">
    <property type="entry name" value="HAD-like"/>
    <property type="match status" value="1"/>
</dbReference>
<protein>
    <recommendedName>
        <fullName evidence="9">TAFH domain-containing protein</fullName>
    </recommendedName>
</protein>
<dbReference type="AlphaFoldDB" id="A0A815RMB9"/>
<evidence type="ECO:0000256" key="8">
    <source>
        <dbReference type="ARBA" id="ARBA00023242"/>
    </source>
</evidence>
<dbReference type="EMBL" id="CAJNOR010004122">
    <property type="protein sequence ID" value="CAF1476969.1"/>
    <property type="molecule type" value="Genomic_DNA"/>
</dbReference>
<evidence type="ECO:0000256" key="4">
    <source>
        <dbReference type="ARBA" id="ARBA00022801"/>
    </source>
</evidence>
<keyword evidence="11" id="KW-1185">Reference proteome</keyword>
<evidence type="ECO:0000256" key="2">
    <source>
        <dbReference type="ARBA" id="ARBA00009589"/>
    </source>
</evidence>
<keyword evidence="3" id="KW-0479">Metal-binding</keyword>